<comment type="caution">
    <text evidence="2">The sequence shown here is derived from an EMBL/GenBank/DDBJ whole genome shotgun (WGS) entry which is preliminary data.</text>
</comment>
<organism evidence="2 3">
    <name type="scientific">Triparma strigata</name>
    <dbReference type="NCBI Taxonomy" id="1606541"/>
    <lineage>
        <taxon>Eukaryota</taxon>
        <taxon>Sar</taxon>
        <taxon>Stramenopiles</taxon>
        <taxon>Ochrophyta</taxon>
        <taxon>Bolidophyceae</taxon>
        <taxon>Parmales</taxon>
        <taxon>Triparmaceae</taxon>
        <taxon>Triparma</taxon>
    </lineage>
</organism>
<sequence length="209" mass="22331">MSTFLAPPTSQPEKTKWAGDLTCSLCRRKRLTADEFSKIQMQKYLKAAQTCEITCKACVAKREEEQISKSLEQTKVSDGSADSADGELHECAACKKNLAAALFNKNQLRNKGPGKQRCIECVKSAVNAENAALAVKKDEEMEKLREETKKAGKGGGKSLAAACREAAGEGERVTGLKPIVLGRGGRGKWRRGGGAGRGVSAGRGRGTTK</sequence>
<gene>
    <name evidence="2" type="ORF">TrST_g11127</name>
</gene>
<dbReference type="OrthoDB" id="204047at2759"/>
<evidence type="ECO:0000313" key="2">
    <source>
        <dbReference type="EMBL" id="GMH77529.1"/>
    </source>
</evidence>
<reference evidence="3" key="1">
    <citation type="journal article" date="2023" name="Commun. Biol.">
        <title>Genome analysis of Parmales, the sister group of diatoms, reveals the evolutionary specialization of diatoms from phago-mixotrophs to photoautotrophs.</title>
        <authorList>
            <person name="Ban H."/>
            <person name="Sato S."/>
            <person name="Yoshikawa S."/>
            <person name="Yamada K."/>
            <person name="Nakamura Y."/>
            <person name="Ichinomiya M."/>
            <person name="Sato N."/>
            <person name="Blanc-Mathieu R."/>
            <person name="Endo H."/>
            <person name="Kuwata A."/>
            <person name="Ogata H."/>
        </authorList>
    </citation>
    <scope>NUCLEOTIDE SEQUENCE [LARGE SCALE GENOMIC DNA]</scope>
    <source>
        <strain evidence="3">NIES 3701</strain>
    </source>
</reference>
<name>A0A9W7B019_9STRA</name>
<keyword evidence="3" id="KW-1185">Reference proteome</keyword>
<evidence type="ECO:0008006" key="4">
    <source>
        <dbReference type="Google" id="ProtNLM"/>
    </source>
</evidence>
<feature type="region of interest" description="Disordered" evidence="1">
    <location>
        <begin position="179"/>
        <end position="209"/>
    </location>
</feature>
<dbReference type="AlphaFoldDB" id="A0A9W7B019"/>
<proteinExistence type="predicted"/>
<dbReference type="EMBL" id="BRXY01000208">
    <property type="protein sequence ID" value="GMH77529.1"/>
    <property type="molecule type" value="Genomic_DNA"/>
</dbReference>
<evidence type="ECO:0000313" key="3">
    <source>
        <dbReference type="Proteomes" id="UP001165085"/>
    </source>
</evidence>
<protein>
    <recommendedName>
        <fullName evidence="4">Stc1 domain-containing protein</fullName>
    </recommendedName>
</protein>
<evidence type="ECO:0000256" key="1">
    <source>
        <dbReference type="SAM" id="MobiDB-lite"/>
    </source>
</evidence>
<accession>A0A9W7B019</accession>
<dbReference type="Proteomes" id="UP001165085">
    <property type="component" value="Unassembled WGS sequence"/>
</dbReference>
<feature type="compositionally biased region" description="Gly residues" evidence="1">
    <location>
        <begin position="192"/>
        <end position="209"/>
    </location>
</feature>